<dbReference type="PRINTS" id="PR00153">
    <property type="entry name" value="CSAPPISMRASE"/>
</dbReference>
<reference evidence="6" key="1">
    <citation type="submission" date="2020-05" db="EMBL/GenBank/DDBJ databases">
        <title>Phylogenomic resolution of chytrid fungi.</title>
        <authorList>
            <person name="Stajich J.E."/>
            <person name="Amses K."/>
            <person name="Simmons R."/>
            <person name="Seto K."/>
            <person name="Myers J."/>
            <person name="Bonds A."/>
            <person name="Quandt C.A."/>
            <person name="Barry K."/>
            <person name="Liu P."/>
            <person name="Grigoriev I."/>
            <person name="Longcore J.E."/>
            <person name="James T.Y."/>
        </authorList>
    </citation>
    <scope>NUCLEOTIDE SEQUENCE</scope>
    <source>
        <strain evidence="6">JEL0476</strain>
    </source>
</reference>
<keyword evidence="3 4" id="KW-0413">Isomerase</keyword>
<dbReference type="AlphaFoldDB" id="A0AAD5TWR7"/>
<evidence type="ECO:0000259" key="5">
    <source>
        <dbReference type="PROSITE" id="PS50072"/>
    </source>
</evidence>
<comment type="function">
    <text evidence="4">PPIases accelerate the folding of proteins. It catalyzes the cis-trans isomerization of proline imidic peptide bonds in oligopeptides.</text>
</comment>
<dbReference type="GO" id="GO:0016018">
    <property type="term" value="F:cyclosporin A binding"/>
    <property type="evidence" value="ECO:0007669"/>
    <property type="project" value="TreeGrafter"/>
</dbReference>
<evidence type="ECO:0000256" key="3">
    <source>
        <dbReference type="ARBA" id="ARBA00023235"/>
    </source>
</evidence>
<feature type="domain" description="PPIase cyclophilin-type" evidence="5">
    <location>
        <begin position="78"/>
        <end position="239"/>
    </location>
</feature>
<dbReference type="PANTHER" id="PTHR11071">
    <property type="entry name" value="PEPTIDYL-PROLYL CIS-TRANS ISOMERASE"/>
    <property type="match status" value="1"/>
</dbReference>
<dbReference type="PROSITE" id="PS50072">
    <property type="entry name" value="CSA_PPIASE_2"/>
    <property type="match status" value="1"/>
</dbReference>
<keyword evidence="7" id="KW-1185">Reference proteome</keyword>
<gene>
    <name evidence="6" type="ORF">HK099_007616</name>
</gene>
<dbReference type="Pfam" id="PF00160">
    <property type="entry name" value="Pro_isomerase"/>
    <property type="match status" value="1"/>
</dbReference>
<dbReference type="GO" id="GO:0006457">
    <property type="term" value="P:protein folding"/>
    <property type="evidence" value="ECO:0007669"/>
    <property type="project" value="TreeGrafter"/>
</dbReference>
<evidence type="ECO:0000313" key="7">
    <source>
        <dbReference type="Proteomes" id="UP001211065"/>
    </source>
</evidence>
<dbReference type="InterPro" id="IPR029000">
    <property type="entry name" value="Cyclophilin-like_dom_sf"/>
</dbReference>
<proteinExistence type="inferred from homology"/>
<dbReference type="GO" id="GO:0003755">
    <property type="term" value="F:peptidyl-prolyl cis-trans isomerase activity"/>
    <property type="evidence" value="ECO:0007669"/>
    <property type="project" value="UniProtKB-UniRule"/>
</dbReference>
<evidence type="ECO:0000256" key="2">
    <source>
        <dbReference type="ARBA" id="ARBA00023110"/>
    </source>
</evidence>
<dbReference type="EMBL" id="JADGJW010000753">
    <property type="protein sequence ID" value="KAJ3213042.1"/>
    <property type="molecule type" value="Genomic_DNA"/>
</dbReference>
<accession>A0AAD5TWR7</accession>
<protein>
    <recommendedName>
        <fullName evidence="4">Peptidyl-prolyl cis-trans isomerase</fullName>
        <shortName evidence="4">PPIase</shortName>
        <ecNumber evidence="4">5.2.1.8</ecNumber>
    </recommendedName>
</protein>
<comment type="caution">
    <text evidence="6">The sequence shown here is derived from an EMBL/GenBank/DDBJ whole genome shotgun (WGS) entry which is preliminary data.</text>
</comment>
<organism evidence="6 7">
    <name type="scientific">Clydaea vesicula</name>
    <dbReference type="NCBI Taxonomy" id="447962"/>
    <lineage>
        <taxon>Eukaryota</taxon>
        <taxon>Fungi</taxon>
        <taxon>Fungi incertae sedis</taxon>
        <taxon>Chytridiomycota</taxon>
        <taxon>Chytridiomycota incertae sedis</taxon>
        <taxon>Chytridiomycetes</taxon>
        <taxon>Lobulomycetales</taxon>
        <taxon>Lobulomycetaceae</taxon>
        <taxon>Clydaea</taxon>
    </lineage>
</organism>
<evidence type="ECO:0000256" key="1">
    <source>
        <dbReference type="ARBA" id="ARBA00000971"/>
    </source>
</evidence>
<dbReference type="GO" id="GO:0005737">
    <property type="term" value="C:cytoplasm"/>
    <property type="evidence" value="ECO:0007669"/>
    <property type="project" value="TreeGrafter"/>
</dbReference>
<dbReference type="SUPFAM" id="SSF50891">
    <property type="entry name" value="Cyclophilin-like"/>
    <property type="match status" value="1"/>
</dbReference>
<dbReference type="PANTHER" id="PTHR11071:SF561">
    <property type="entry name" value="PEPTIDYL-PROLYL CIS-TRANS ISOMERASE D-RELATED"/>
    <property type="match status" value="1"/>
</dbReference>
<dbReference type="EC" id="5.2.1.8" evidence="4"/>
<evidence type="ECO:0000313" key="6">
    <source>
        <dbReference type="EMBL" id="KAJ3213042.1"/>
    </source>
</evidence>
<dbReference type="Proteomes" id="UP001211065">
    <property type="component" value="Unassembled WGS sequence"/>
</dbReference>
<name>A0AAD5TWR7_9FUNG</name>
<keyword evidence="2 4" id="KW-0697">Rotamase</keyword>
<comment type="similarity">
    <text evidence="4">Belongs to the cyclophilin-type PPIase family.</text>
</comment>
<evidence type="ECO:0000256" key="4">
    <source>
        <dbReference type="RuleBase" id="RU363019"/>
    </source>
</evidence>
<comment type="catalytic activity">
    <reaction evidence="1 4">
        <text>[protein]-peptidylproline (omega=180) = [protein]-peptidylproline (omega=0)</text>
        <dbReference type="Rhea" id="RHEA:16237"/>
        <dbReference type="Rhea" id="RHEA-COMP:10747"/>
        <dbReference type="Rhea" id="RHEA-COMP:10748"/>
        <dbReference type="ChEBI" id="CHEBI:83833"/>
        <dbReference type="ChEBI" id="CHEBI:83834"/>
        <dbReference type="EC" id="5.2.1.8"/>
    </reaction>
</comment>
<sequence>MTVYLQISVGCQQDYKKKLSQYELGVNYFNTKRNQFGLNNKIINELTTEEQEFVIENYNNEHNNCNIILQKPESLVKGTFKFKLFENECPKTCLNFKSLATGESGVGKVSKKPLHYLNVPIHRIVKNFIAQGGDITRMDGSGGDSIYNGKFNDEKQGLKIKFKKGSIGMANKSKNSNTSQFFVVLTDEDAELKKLNGKYVCFGEVTNEEGLNLLDFLNTLGTDDGDVLNQQIIISDCGLI</sequence>
<dbReference type="Gene3D" id="2.40.100.10">
    <property type="entry name" value="Cyclophilin-like"/>
    <property type="match status" value="1"/>
</dbReference>
<dbReference type="InterPro" id="IPR002130">
    <property type="entry name" value="Cyclophilin-type_PPIase_dom"/>
</dbReference>